<dbReference type="GO" id="GO:0006508">
    <property type="term" value="P:proteolysis"/>
    <property type="evidence" value="ECO:0007669"/>
    <property type="project" value="InterPro"/>
</dbReference>
<organism evidence="3 4">
    <name type="scientific">Leptospira noguchii serovar Panama str. CZ214</name>
    <dbReference type="NCBI Taxonomy" id="1001595"/>
    <lineage>
        <taxon>Bacteria</taxon>
        <taxon>Pseudomonadati</taxon>
        <taxon>Spirochaetota</taxon>
        <taxon>Spirochaetia</taxon>
        <taxon>Leptospirales</taxon>
        <taxon>Leptospiraceae</taxon>
        <taxon>Leptospira</taxon>
    </lineage>
</organism>
<dbReference type="Pfam" id="PF13539">
    <property type="entry name" value="Peptidase_M15_4"/>
    <property type="match status" value="1"/>
</dbReference>
<accession>T0FER4</accession>
<dbReference type="SUPFAM" id="SSF55166">
    <property type="entry name" value="Hedgehog/DD-peptidase"/>
    <property type="match status" value="1"/>
</dbReference>
<keyword evidence="1" id="KW-0812">Transmembrane</keyword>
<evidence type="ECO:0000313" key="4">
    <source>
        <dbReference type="Proteomes" id="UP000015442"/>
    </source>
</evidence>
<dbReference type="GO" id="GO:0004180">
    <property type="term" value="F:carboxypeptidase activity"/>
    <property type="evidence" value="ECO:0007669"/>
    <property type="project" value="UniProtKB-KW"/>
</dbReference>
<proteinExistence type="predicted"/>
<keyword evidence="3" id="KW-0645">Protease</keyword>
<dbReference type="Gene3D" id="3.30.1380.10">
    <property type="match status" value="1"/>
</dbReference>
<dbReference type="AlphaFoldDB" id="T0FER4"/>
<dbReference type="RefSeq" id="WP_017213337.1">
    <property type="nucleotide sequence ID" value="NZ_AKWY02000020.1"/>
</dbReference>
<name>T0FER4_9LEPT</name>
<dbReference type="InterPro" id="IPR009045">
    <property type="entry name" value="Zn_M74/Hedgehog-like"/>
</dbReference>
<feature type="domain" description="Peptidase M15C" evidence="2">
    <location>
        <begin position="60"/>
        <end position="110"/>
    </location>
</feature>
<sequence>MSVINSLENVDSRLVSFMQDLKRTLPNVYVFESRRSWARQAKLYAACKTGTGSCPAAPPGSSAHQYGRALDVNGFSAVSDRKTIESVLVRHPEIEWGVDWKQSDPPHFQIRNWRKSLGPSFSEIIIDGGYWVWIVIAIVIIYHLSR</sequence>
<reference evidence="3 4" key="1">
    <citation type="submission" date="2013-05" db="EMBL/GenBank/DDBJ databases">
        <authorList>
            <person name="Harkins D.M."/>
            <person name="Durkin A.S."/>
            <person name="Brinkac L.M."/>
            <person name="Haft D.H."/>
            <person name="Selengut J.D."/>
            <person name="Sanka R."/>
            <person name="DePew J."/>
            <person name="Purushe J."/>
            <person name="Hartskeerl R.A."/>
            <person name="Ahmed A."/>
            <person name="van der Linden H."/>
            <person name="Goris M.G.A."/>
            <person name="Vinetz J.M."/>
            <person name="Sutton G.G."/>
            <person name="Nierman W.C."/>
            <person name="Fouts D.E."/>
        </authorList>
    </citation>
    <scope>NUCLEOTIDE SEQUENCE [LARGE SCALE GENOMIC DNA]</scope>
    <source>
        <strain evidence="3 4">CZ214</strain>
    </source>
</reference>
<keyword evidence="1" id="KW-0472">Membrane</keyword>
<keyword evidence="3" id="KW-0378">Hydrolase</keyword>
<dbReference type="EMBL" id="AKWY02000020">
    <property type="protein sequence ID" value="EQA71688.1"/>
    <property type="molecule type" value="Genomic_DNA"/>
</dbReference>
<dbReference type="GeneID" id="23202007"/>
<dbReference type="Proteomes" id="UP000015442">
    <property type="component" value="Unassembled WGS sequence"/>
</dbReference>
<evidence type="ECO:0000313" key="3">
    <source>
        <dbReference type="EMBL" id="EQA71688.1"/>
    </source>
</evidence>
<evidence type="ECO:0000256" key="1">
    <source>
        <dbReference type="SAM" id="Phobius"/>
    </source>
</evidence>
<keyword evidence="3" id="KW-0121">Carboxypeptidase</keyword>
<feature type="transmembrane region" description="Helical" evidence="1">
    <location>
        <begin position="124"/>
        <end position="144"/>
    </location>
</feature>
<comment type="caution">
    <text evidence="3">The sequence shown here is derived from an EMBL/GenBank/DDBJ whole genome shotgun (WGS) entry which is preliminary data.</text>
</comment>
<evidence type="ECO:0000259" key="2">
    <source>
        <dbReference type="Pfam" id="PF13539"/>
    </source>
</evidence>
<protein>
    <submittedName>
        <fullName evidence="3">Serine-type D-Ala-D-Ala carboxypeptidase</fullName>
    </submittedName>
</protein>
<gene>
    <name evidence="3" type="ORF">LEP1GSC059_1133</name>
</gene>
<keyword evidence="1" id="KW-1133">Transmembrane helix</keyword>
<dbReference type="InterPro" id="IPR039561">
    <property type="entry name" value="Peptidase_M15C"/>
</dbReference>